<reference evidence="3 4" key="1">
    <citation type="submission" date="2024-09" db="EMBL/GenBank/DDBJ databases">
        <title>Paenibacillus zeirhizospherea sp. nov., isolated from surface of the maize (Zea mays) roots in a horticulture field, Hungary.</title>
        <authorList>
            <person name="Marton D."/>
            <person name="Farkas M."/>
            <person name="Bedics A."/>
            <person name="Toth E."/>
            <person name="Tancsics A."/>
            <person name="Boka K."/>
            <person name="Maroti G."/>
            <person name="Kriszt B."/>
            <person name="Cserhati M."/>
        </authorList>
    </citation>
    <scope>NUCLEOTIDE SEQUENCE [LARGE SCALE GENOMIC DNA]</scope>
    <source>
        <strain evidence="3 4">KCTC 33519</strain>
    </source>
</reference>
<dbReference type="EMBL" id="JBHHMI010000007">
    <property type="protein sequence ID" value="MFB5267221.1"/>
    <property type="molecule type" value="Genomic_DNA"/>
</dbReference>
<evidence type="ECO:0000313" key="4">
    <source>
        <dbReference type="Proteomes" id="UP001580346"/>
    </source>
</evidence>
<dbReference type="SUPFAM" id="SSF51735">
    <property type="entry name" value="NAD(P)-binding Rossmann-fold domains"/>
    <property type="match status" value="1"/>
</dbReference>
<dbReference type="InterPro" id="IPR001509">
    <property type="entry name" value="Epimerase_deHydtase"/>
</dbReference>
<evidence type="ECO:0000313" key="3">
    <source>
        <dbReference type="EMBL" id="MFB5267221.1"/>
    </source>
</evidence>
<dbReference type="Gene3D" id="3.40.50.720">
    <property type="entry name" value="NAD(P)-binding Rossmann-like Domain"/>
    <property type="match status" value="1"/>
</dbReference>
<gene>
    <name evidence="3" type="ORF">ACE41H_10545</name>
</gene>
<dbReference type="InterPro" id="IPR036291">
    <property type="entry name" value="NAD(P)-bd_dom_sf"/>
</dbReference>
<sequence length="311" mass="34137">MDKKSPRMPVILITGAAGFTGLNACLHFASIGMSVAGLVRESRKQPEGLDNVVYYQCDLLDHQRLRELVASLNPDYVLHLGGKNAVSESWEHPVRFMEANVMGTVYLLDALRQLPQCRILVAGSRLKASLEAPERVVHPYGLSKGLQQAAARSWSVLFKQEVVTAESSNLIGPGPSTGFCALLARHIVRSERKESPGPFRVSSRKAVRDFLDVRDALRAYQLLLEQGESGKVYPVCSGIEQELGTVVDHMLSLSGSGRQAEIEWGQDGEAAPGQLQRAEWLEAKGWSPSIPLHQSLADCLDYFRNGEEGES</sequence>
<accession>A0ABV5AVR1</accession>
<dbReference type="Gene3D" id="3.90.25.10">
    <property type="entry name" value="UDP-galactose 4-epimerase, domain 1"/>
    <property type="match status" value="1"/>
</dbReference>
<dbReference type="RefSeq" id="WP_375355189.1">
    <property type="nucleotide sequence ID" value="NZ_JBHHMI010000007.1"/>
</dbReference>
<evidence type="ECO:0000256" key="1">
    <source>
        <dbReference type="ARBA" id="ARBA00007637"/>
    </source>
</evidence>
<comment type="caution">
    <text evidence="3">The sequence shown here is derived from an EMBL/GenBank/DDBJ whole genome shotgun (WGS) entry which is preliminary data.</text>
</comment>
<dbReference type="Proteomes" id="UP001580346">
    <property type="component" value="Unassembled WGS sequence"/>
</dbReference>
<name>A0ABV5AVR1_9BACL</name>
<protein>
    <submittedName>
        <fullName evidence="3">NAD-dependent epimerase/dehydratase family protein</fullName>
    </submittedName>
</protein>
<organism evidence="3 4">
    <name type="scientific">Paenibacillus enshidis</name>
    <dbReference type="NCBI Taxonomy" id="1458439"/>
    <lineage>
        <taxon>Bacteria</taxon>
        <taxon>Bacillati</taxon>
        <taxon>Bacillota</taxon>
        <taxon>Bacilli</taxon>
        <taxon>Bacillales</taxon>
        <taxon>Paenibacillaceae</taxon>
        <taxon>Paenibacillus</taxon>
    </lineage>
</organism>
<feature type="domain" description="NAD-dependent epimerase/dehydratase" evidence="2">
    <location>
        <begin position="11"/>
        <end position="235"/>
    </location>
</feature>
<dbReference type="PANTHER" id="PTHR43000">
    <property type="entry name" value="DTDP-D-GLUCOSE 4,6-DEHYDRATASE-RELATED"/>
    <property type="match status" value="1"/>
</dbReference>
<keyword evidence="4" id="KW-1185">Reference proteome</keyword>
<evidence type="ECO:0000259" key="2">
    <source>
        <dbReference type="Pfam" id="PF01370"/>
    </source>
</evidence>
<comment type="similarity">
    <text evidence="1">Belongs to the NAD(P)-dependent epimerase/dehydratase family.</text>
</comment>
<proteinExistence type="inferred from homology"/>
<dbReference type="Pfam" id="PF01370">
    <property type="entry name" value="Epimerase"/>
    <property type="match status" value="1"/>
</dbReference>